<keyword evidence="2" id="KW-1185">Reference proteome</keyword>
<name>A0A2V3IR80_9FLOR</name>
<sequence length="137" mass="14864">MMLLRNLDPSTGHVNGALYTVEDMQSNVLFLPLASGVNRGNPLCLPRMPCGPGDDNFPVPNFTRTQFPVRVCFAITTNKAQGQSYSGRIGLDLRDGCFTHGQLYIAFSRTTNPSNIVACLPAGSTSTNNVLYHEVLS</sequence>
<dbReference type="SUPFAM" id="SSF52540">
    <property type="entry name" value="P-loop containing nucleoside triphosphate hydrolases"/>
    <property type="match status" value="1"/>
</dbReference>
<reference evidence="1 2" key="1">
    <citation type="journal article" date="2018" name="Mol. Biol. Evol.">
        <title>Analysis of the draft genome of the red seaweed Gracilariopsis chorda provides insights into genome size evolution in Rhodophyta.</title>
        <authorList>
            <person name="Lee J."/>
            <person name="Yang E.C."/>
            <person name="Graf L."/>
            <person name="Yang J.H."/>
            <person name="Qiu H."/>
            <person name="Zel Zion U."/>
            <person name="Chan C.X."/>
            <person name="Stephens T.G."/>
            <person name="Weber A.P.M."/>
            <person name="Boo G.H."/>
            <person name="Boo S.M."/>
            <person name="Kim K.M."/>
            <person name="Shin Y."/>
            <person name="Jung M."/>
            <person name="Lee S.J."/>
            <person name="Yim H.S."/>
            <person name="Lee J.H."/>
            <person name="Bhattacharya D."/>
            <person name="Yoon H.S."/>
        </authorList>
    </citation>
    <scope>NUCLEOTIDE SEQUENCE [LARGE SCALE GENOMIC DNA]</scope>
    <source>
        <strain evidence="1 2">SKKU-2015</strain>
        <tissue evidence="1">Whole body</tissue>
    </source>
</reference>
<dbReference type="STRING" id="448386.A0A2V3IR80"/>
<gene>
    <name evidence="1" type="ORF">BWQ96_05634</name>
</gene>
<dbReference type="Proteomes" id="UP000247409">
    <property type="component" value="Unassembled WGS sequence"/>
</dbReference>
<dbReference type="AlphaFoldDB" id="A0A2V3IR80"/>
<dbReference type="OrthoDB" id="272985at2759"/>
<organism evidence="1 2">
    <name type="scientific">Gracilariopsis chorda</name>
    <dbReference type="NCBI Taxonomy" id="448386"/>
    <lineage>
        <taxon>Eukaryota</taxon>
        <taxon>Rhodophyta</taxon>
        <taxon>Florideophyceae</taxon>
        <taxon>Rhodymeniophycidae</taxon>
        <taxon>Gracilariales</taxon>
        <taxon>Gracilariaceae</taxon>
        <taxon>Gracilariopsis</taxon>
    </lineage>
</organism>
<dbReference type="GO" id="GO:0006260">
    <property type="term" value="P:DNA replication"/>
    <property type="evidence" value="ECO:0007669"/>
    <property type="project" value="TreeGrafter"/>
</dbReference>
<evidence type="ECO:0000313" key="2">
    <source>
        <dbReference type="Proteomes" id="UP000247409"/>
    </source>
</evidence>
<dbReference type="GO" id="GO:0005657">
    <property type="term" value="C:replication fork"/>
    <property type="evidence" value="ECO:0007669"/>
    <property type="project" value="TreeGrafter"/>
</dbReference>
<proteinExistence type="predicted"/>
<evidence type="ECO:0000313" key="1">
    <source>
        <dbReference type="EMBL" id="PXF44603.1"/>
    </source>
</evidence>
<comment type="caution">
    <text evidence="1">The sequence shown here is derived from an EMBL/GenBank/DDBJ whole genome shotgun (WGS) entry which is preliminary data.</text>
</comment>
<keyword evidence="1" id="KW-0347">Helicase</keyword>
<dbReference type="PANTHER" id="PTHR23274:SF50">
    <property type="entry name" value="ATP-DEPENDENT DNA HELICASE"/>
    <property type="match status" value="1"/>
</dbReference>
<accession>A0A2V3IR80</accession>
<dbReference type="InterPro" id="IPR027417">
    <property type="entry name" value="P-loop_NTPase"/>
</dbReference>
<protein>
    <submittedName>
        <fullName evidence="1">ATP-dependent DNA helicase pif1</fullName>
    </submittedName>
</protein>
<keyword evidence="1" id="KW-0378">Hydrolase</keyword>
<dbReference type="EMBL" id="NBIV01000086">
    <property type="protein sequence ID" value="PXF44603.1"/>
    <property type="molecule type" value="Genomic_DNA"/>
</dbReference>
<dbReference type="PANTHER" id="PTHR23274">
    <property type="entry name" value="DNA HELICASE-RELATED"/>
    <property type="match status" value="1"/>
</dbReference>
<dbReference type="GO" id="GO:0004386">
    <property type="term" value="F:helicase activity"/>
    <property type="evidence" value="ECO:0007669"/>
    <property type="project" value="UniProtKB-KW"/>
</dbReference>
<keyword evidence="1" id="KW-0547">Nucleotide-binding</keyword>
<keyword evidence="1" id="KW-0067">ATP-binding</keyword>